<dbReference type="SMART" id="SM00382">
    <property type="entry name" value="AAA"/>
    <property type="match status" value="1"/>
</dbReference>
<proteinExistence type="predicted"/>
<dbReference type="PROSITE" id="PS00211">
    <property type="entry name" value="ABC_TRANSPORTER_1"/>
    <property type="match status" value="1"/>
</dbReference>
<dbReference type="InterPro" id="IPR003439">
    <property type="entry name" value="ABC_transporter-like_ATP-bd"/>
</dbReference>
<comment type="caution">
    <text evidence="5">The sequence shown here is derived from an EMBL/GenBank/DDBJ whole genome shotgun (WGS) entry which is preliminary data.</text>
</comment>
<dbReference type="InterPro" id="IPR027417">
    <property type="entry name" value="P-loop_NTPase"/>
</dbReference>
<dbReference type="InterPro" id="IPR050166">
    <property type="entry name" value="ABC_transporter_ATP-bind"/>
</dbReference>
<evidence type="ECO:0000313" key="5">
    <source>
        <dbReference type="EMBL" id="MSS27451.1"/>
    </source>
</evidence>
<keyword evidence="3 5" id="KW-0067">ATP-binding</keyword>
<keyword evidence="1" id="KW-0813">Transport</keyword>
<dbReference type="GO" id="GO:0005524">
    <property type="term" value="F:ATP binding"/>
    <property type="evidence" value="ECO:0007669"/>
    <property type="project" value="UniProtKB-KW"/>
</dbReference>
<name>A0A6L5XKG9_9BACT</name>
<dbReference type="Pfam" id="PF00005">
    <property type="entry name" value="ABC_tran"/>
    <property type="match status" value="1"/>
</dbReference>
<dbReference type="SUPFAM" id="SSF52540">
    <property type="entry name" value="P-loop containing nucleoside triphosphate hydrolases"/>
    <property type="match status" value="1"/>
</dbReference>
<evidence type="ECO:0000313" key="6">
    <source>
        <dbReference type="Proteomes" id="UP000477488"/>
    </source>
</evidence>
<dbReference type="AlphaFoldDB" id="A0A6L5XKG9"/>
<dbReference type="InterPro" id="IPR003593">
    <property type="entry name" value="AAA+_ATPase"/>
</dbReference>
<gene>
    <name evidence="5" type="ORF">FYJ44_05170</name>
</gene>
<protein>
    <submittedName>
        <fullName evidence="5">ABC transporter ATP-binding protein</fullName>
    </submittedName>
</protein>
<feature type="domain" description="ABC transporter" evidence="4">
    <location>
        <begin position="13"/>
        <end position="240"/>
    </location>
</feature>
<dbReference type="PROSITE" id="PS50893">
    <property type="entry name" value="ABC_TRANSPORTER_2"/>
    <property type="match status" value="1"/>
</dbReference>
<dbReference type="InterPro" id="IPR017871">
    <property type="entry name" value="ABC_transporter-like_CS"/>
</dbReference>
<dbReference type="Gene3D" id="3.40.50.300">
    <property type="entry name" value="P-loop containing nucleotide triphosphate hydrolases"/>
    <property type="match status" value="1"/>
</dbReference>
<keyword evidence="2" id="KW-0547">Nucleotide-binding</keyword>
<dbReference type="CDD" id="cd03293">
    <property type="entry name" value="ABC_NrtD_SsuB_transporters"/>
    <property type="match status" value="1"/>
</dbReference>
<dbReference type="Proteomes" id="UP000477488">
    <property type="component" value="Unassembled WGS sequence"/>
</dbReference>
<dbReference type="GO" id="GO:0016887">
    <property type="term" value="F:ATP hydrolysis activity"/>
    <property type="evidence" value="ECO:0007669"/>
    <property type="project" value="InterPro"/>
</dbReference>
<dbReference type="PANTHER" id="PTHR42788">
    <property type="entry name" value="TAURINE IMPORT ATP-BINDING PROTEIN-RELATED"/>
    <property type="match status" value="1"/>
</dbReference>
<dbReference type="PANTHER" id="PTHR42788:SF13">
    <property type="entry name" value="ALIPHATIC SULFONATES IMPORT ATP-BINDING PROTEIN SSUB"/>
    <property type="match status" value="1"/>
</dbReference>
<dbReference type="EMBL" id="VUMH01000004">
    <property type="protein sequence ID" value="MSS27451.1"/>
    <property type="molecule type" value="Genomic_DNA"/>
</dbReference>
<keyword evidence="6" id="KW-1185">Reference proteome</keyword>
<accession>A0A6L5XKG9</accession>
<evidence type="ECO:0000256" key="1">
    <source>
        <dbReference type="ARBA" id="ARBA00022448"/>
    </source>
</evidence>
<evidence type="ECO:0000259" key="4">
    <source>
        <dbReference type="PROSITE" id="PS50893"/>
    </source>
</evidence>
<dbReference type="RefSeq" id="WP_154509834.1">
    <property type="nucleotide sequence ID" value="NZ_VUMH01000004.1"/>
</dbReference>
<reference evidence="5 6" key="1">
    <citation type="submission" date="2019-09" db="EMBL/GenBank/DDBJ databases">
        <title>In-depth cultivation of the pig gut microbiome towards novel bacterial diversity and tailored functional studies.</title>
        <authorList>
            <person name="Wylensek D."/>
            <person name="Hitch T.C.A."/>
            <person name="Clavel T."/>
        </authorList>
    </citation>
    <scope>NUCLEOTIDE SEQUENCE [LARGE SCALE GENOMIC DNA]</scope>
    <source>
        <strain evidence="5 6">PG-178-WT-4</strain>
    </source>
</reference>
<organism evidence="5 6">
    <name type="scientific">Desulfovibrio porci</name>
    <dbReference type="NCBI Taxonomy" id="2605782"/>
    <lineage>
        <taxon>Bacteria</taxon>
        <taxon>Pseudomonadati</taxon>
        <taxon>Thermodesulfobacteriota</taxon>
        <taxon>Desulfovibrionia</taxon>
        <taxon>Desulfovibrionales</taxon>
        <taxon>Desulfovibrionaceae</taxon>
        <taxon>Desulfovibrio</taxon>
    </lineage>
</organism>
<sequence>MSDAVRAASSSIMRVDHVSVGFGAVKVLDDLSFSLEEGAFTCICGPSGCGKTTIMSVLAGYLTPQSGSCLFDGRPVSGPSPDRLVVFQENTLFQWMNLWDNTLFGPRIQGKNLREAGEKARELIHLTGLDGFEGKFPGQLSGGMQRRAELIRALINEPRILLMDEPFRGLDAMTRGMMQEYFLRVFESTRTTMLLITSELDEAVFMGDVVYLLSTMPTAIKKKMRVDLPRPRLVEHQTCPEFAEIQGEAFAVLESEALKSFEHVPDGH</sequence>
<evidence type="ECO:0000256" key="2">
    <source>
        <dbReference type="ARBA" id="ARBA00022741"/>
    </source>
</evidence>
<evidence type="ECO:0000256" key="3">
    <source>
        <dbReference type="ARBA" id="ARBA00022840"/>
    </source>
</evidence>